<evidence type="ECO:0000313" key="2">
    <source>
        <dbReference type="EMBL" id="MBA0650122.1"/>
    </source>
</evidence>
<dbReference type="OrthoDB" id="1752219at2759"/>
<evidence type="ECO:0000313" key="3">
    <source>
        <dbReference type="Proteomes" id="UP000593573"/>
    </source>
</evidence>
<feature type="domain" description="Reverse transcriptase zinc-binding" evidence="1">
    <location>
        <begin position="13"/>
        <end position="58"/>
    </location>
</feature>
<accession>A0A7J8UI19</accession>
<dbReference type="InterPro" id="IPR026960">
    <property type="entry name" value="RVT-Znf"/>
</dbReference>
<reference evidence="2 3" key="1">
    <citation type="journal article" date="2019" name="Genome Biol. Evol.">
        <title>Insights into the evolution of the New World diploid cottons (Gossypium, subgenus Houzingenia) based on genome sequencing.</title>
        <authorList>
            <person name="Grover C.E."/>
            <person name="Arick M.A. 2nd"/>
            <person name="Thrash A."/>
            <person name="Conover J.L."/>
            <person name="Sanders W.S."/>
            <person name="Peterson D.G."/>
            <person name="Frelichowski J.E."/>
            <person name="Scheffler J.A."/>
            <person name="Scheffler B.E."/>
            <person name="Wendel J.F."/>
        </authorList>
    </citation>
    <scope>NUCLEOTIDE SEQUENCE [LARGE SCALE GENOMIC DNA]</scope>
    <source>
        <strain evidence="2">57</strain>
        <tissue evidence="2">Leaf</tissue>
    </source>
</reference>
<protein>
    <recommendedName>
        <fullName evidence="1">Reverse transcriptase zinc-binding domain-containing protein</fullName>
    </recommendedName>
</protein>
<evidence type="ECO:0000259" key="1">
    <source>
        <dbReference type="Pfam" id="PF13966"/>
    </source>
</evidence>
<keyword evidence="3" id="KW-1185">Reference proteome</keyword>
<dbReference type="Proteomes" id="UP000593573">
    <property type="component" value="Unassembled WGS sequence"/>
</dbReference>
<sequence length="64" mass="7452">MVPVLDVGKILGFQQRLLTNSERVRWEISHNNSCTLCGHDFEDLVHVLRDCPFVKDVWMLVVLE</sequence>
<name>A0A7J8UI19_9ROSI</name>
<dbReference type="EMBL" id="JABFAB010000006">
    <property type="protein sequence ID" value="MBA0650122.1"/>
    <property type="molecule type" value="Genomic_DNA"/>
</dbReference>
<organism evidence="2 3">
    <name type="scientific">Gossypium klotzschianum</name>
    <dbReference type="NCBI Taxonomy" id="34286"/>
    <lineage>
        <taxon>Eukaryota</taxon>
        <taxon>Viridiplantae</taxon>
        <taxon>Streptophyta</taxon>
        <taxon>Embryophyta</taxon>
        <taxon>Tracheophyta</taxon>
        <taxon>Spermatophyta</taxon>
        <taxon>Magnoliopsida</taxon>
        <taxon>eudicotyledons</taxon>
        <taxon>Gunneridae</taxon>
        <taxon>Pentapetalae</taxon>
        <taxon>rosids</taxon>
        <taxon>malvids</taxon>
        <taxon>Malvales</taxon>
        <taxon>Malvaceae</taxon>
        <taxon>Malvoideae</taxon>
        <taxon>Gossypium</taxon>
    </lineage>
</organism>
<dbReference type="Pfam" id="PF13966">
    <property type="entry name" value="zf-RVT"/>
    <property type="match status" value="1"/>
</dbReference>
<proteinExistence type="predicted"/>
<comment type="caution">
    <text evidence="2">The sequence shown here is derived from an EMBL/GenBank/DDBJ whole genome shotgun (WGS) entry which is preliminary data.</text>
</comment>
<dbReference type="AlphaFoldDB" id="A0A7J8UI19"/>
<gene>
    <name evidence="2" type="ORF">Goklo_017594</name>
</gene>